<dbReference type="Proteomes" id="UP000198984">
    <property type="component" value="Unassembled WGS sequence"/>
</dbReference>
<evidence type="ECO:0000313" key="2">
    <source>
        <dbReference type="Proteomes" id="UP000198984"/>
    </source>
</evidence>
<dbReference type="NCBIfam" id="NF038153">
    <property type="entry name" value="lant_leader_L1a"/>
    <property type="match status" value="1"/>
</dbReference>
<gene>
    <name evidence="1" type="ORF">SAMN04488505_113138</name>
</gene>
<organism evidence="1 2">
    <name type="scientific">Chitinophaga rupis</name>
    <dbReference type="NCBI Taxonomy" id="573321"/>
    <lineage>
        <taxon>Bacteria</taxon>
        <taxon>Pseudomonadati</taxon>
        <taxon>Bacteroidota</taxon>
        <taxon>Chitinophagia</taxon>
        <taxon>Chitinophagales</taxon>
        <taxon>Chitinophagaceae</taxon>
        <taxon>Chitinophaga</taxon>
    </lineage>
</organism>
<proteinExistence type="predicted"/>
<sequence>MKPRSTSRKLNFDKKTIARLDADTQLKIIGGIMPTEDSLPTFRSAVVCFTITCCHLEQSPGAVPEEAA</sequence>
<name>A0A1H8JTZ4_9BACT</name>
<accession>A0A1H8JTZ4</accession>
<dbReference type="AlphaFoldDB" id="A0A1H8JTZ4"/>
<keyword evidence="2" id="KW-1185">Reference proteome</keyword>
<dbReference type="EMBL" id="FOBB01000013">
    <property type="protein sequence ID" value="SEN83827.1"/>
    <property type="molecule type" value="Genomic_DNA"/>
</dbReference>
<dbReference type="RefSeq" id="WP_089921114.1">
    <property type="nucleotide sequence ID" value="NZ_FOBB01000013.1"/>
</dbReference>
<dbReference type="InterPro" id="IPR058238">
    <property type="entry name" value="Lant_leader_dom"/>
</dbReference>
<protein>
    <submittedName>
        <fullName evidence="1">Uncharacterized protein</fullName>
    </submittedName>
</protein>
<reference evidence="1 2" key="1">
    <citation type="submission" date="2016-10" db="EMBL/GenBank/DDBJ databases">
        <authorList>
            <person name="de Groot N.N."/>
        </authorList>
    </citation>
    <scope>NUCLEOTIDE SEQUENCE [LARGE SCALE GENOMIC DNA]</scope>
    <source>
        <strain evidence="1 2">DSM 21039</strain>
    </source>
</reference>
<dbReference type="STRING" id="573321.SAMN04488505_113138"/>
<evidence type="ECO:0000313" key="1">
    <source>
        <dbReference type="EMBL" id="SEN83827.1"/>
    </source>
</evidence>